<dbReference type="InterPro" id="IPR027417">
    <property type="entry name" value="P-loop_NTPase"/>
</dbReference>
<comment type="similarity">
    <text evidence="1 9 10">Belongs to the DNA mismatch repair MutS family.</text>
</comment>
<dbReference type="Gene3D" id="3.30.420.110">
    <property type="entry name" value="MutS, connector domain"/>
    <property type="match status" value="1"/>
</dbReference>
<dbReference type="Pfam" id="PF05188">
    <property type="entry name" value="MutS_II"/>
    <property type="match status" value="1"/>
</dbReference>
<keyword evidence="13" id="KW-1185">Reference proteome</keyword>
<dbReference type="OrthoDB" id="9802448at2"/>
<dbReference type="PANTHER" id="PTHR11361">
    <property type="entry name" value="DNA MISMATCH REPAIR PROTEIN MUTS FAMILY MEMBER"/>
    <property type="match status" value="1"/>
</dbReference>
<comment type="function">
    <text evidence="8 9">This protein is involved in the repair of mismatches in DNA. It is possible that it carries out the mismatch recognition step. This protein has a weak ATPase activity.</text>
</comment>
<keyword evidence="7 9" id="KW-0234">DNA repair</keyword>
<dbReference type="InterPro" id="IPR007860">
    <property type="entry name" value="DNA_mmatch_repair_MutS_con_dom"/>
</dbReference>
<dbReference type="InterPro" id="IPR016151">
    <property type="entry name" value="DNA_mismatch_repair_MutS_N"/>
</dbReference>
<dbReference type="GO" id="GO:0003684">
    <property type="term" value="F:damaged DNA binding"/>
    <property type="evidence" value="ECO:0007669"/>
    <property type="project" value="UniProtKB-UniRule"/>
</dbReference>
<dbReference type="SUPFAM" id="SSF55271">
    <property type="entry name" value="DNA repair protein MutS, domain I"/>
    <property type="match status" value="1"/>
</dbReference>
<dbReference type="SUPFAM" id="SSF52540">
    <property type="entry name" value="P-loop containing nucleoside triphosphate hydrolases"/>
    <property type="match status" value="1"/>
</dbReference>
<name>A0A4Q2K6K8_9FIRM</name>
<dbReference type="PANTHER" id="PTHR11361:SF34">
    <property type="entry name" value="DNA MISMATCH REPAIR PROTEIN MSH1, MITOCHONDRIAL"/>
    <property type="match status" value="1"/>
</dbReference>
<evidence type="ECO:0000256" key="7">
    <source>
        <dbReference type="ARBA" id="ARBA00023204"/>
    </source>
</evidence>
<dbReference type="InterPro" id="IPR005748">
    <property type="entry name" value="DNA_mismatch_repair_MutS"/>
</dbReference>
<comment type="caution">
    <text evidence="12">The sequence shown here is derived from an EMBL/GenBank/DDBJ whole genome shotgun (WGS) entry which is preliminary data.</text>
</comment>
<evidence type="ECO:0000256" key="5">
    <source>
        <dbReference type="ARBA" id="ARBA00022840"/>
    </source>
</evidence>
<feature type="binding site" evidence="9">
    <location>
        <begin position="617"/>
        <end position="624"/>
    </location>
    <ligand>
        <name>ATP</name>
        <dbReference type="ChEBI" id="CHEBI:30616"/>
    </ligand>
</feature>
<dbReference type="Pfam" id="PF00488">
    <property type="entry name" value="MutS_V"/>
    <property type="match status" value="1"/>
</dbReference>
<evidence type="ECO:0000256" key="3">
    <source>
        <dbReference type="ARBA" id="ARBA00022741"/>
    </source>
</evidence>
<dbReference type="InterPro" id="IPR036678">
    <property type="entry name" value="MutS_con_dom_sf"/>
</dbReference>
<evidence type="ECO:0000256" key="9">
    <source>
        <dbReference type="HAMAP-Rule" id="MF_00096"/>
    </source>
</evidence>
<dbReference type="PIRSF" id="PIRSF037677">
    <property type="entry name" value="DNA_mis_repair_Msh6"/>
    <property type="match status" value="1"/>
</dbReference>
<dbReference type="InterPro" id="IPR007696">
    <property type="entry name" value="DNA_mismatch_repair_MutS_core"/>
</dbReference>
<proteinExistence type="inferred from homology"/>
<evidence type="ECO:0000256" key="2">
    <source>
        <dbReference type="ARBA" id="ARBA00021982"/>
    </source>
</evidence>
<organism evidence="12 13">
    <name type="scientific">Candidatus Borkfalkia ceftriaxoniphila</name>
    <dbReference type="NCBI Taxonomy" id="2508949"/>
    <lineage>
        <taxon>Bacteria</taxon>
        <taxon>Bacillati</taxon>
        <taxon>Bacillota</taxon>
        <taxon>Clostridia</taxon>
        <taxon>Christensenellales</taxon>
        <taxon>Christensenellaceae</taxon>
        <taxon>Candidatus Borkfalkia</taxon>
    </lineage>
</organism>
<dbReference type="EMBL" id="SDOZ01000003">
    <property type="protein sequence ID" value="RXZ58359.1"/>
    <property type="molecule type" value="Genomic_DNA"/>
</dbReference>
<evidence type="ECO:0000256" key="1">
    <source>
        <dbReference type="ARBA" id="ARBA00006271"/>
    </source>
</evidence>
<evidence type="ECO:0000313" key="12">
    <source>
        <dbReference type="EMBL" id="RXZ58359.1"/>
    </source>
</evidence>
<evidence type="ECO:0000256" key="4">
    <source>
        <dbReference type="ARBA" id="ARBA00022763"/>
    </source>
</evidence>
<protein>
    <recommendedName>
        <fullName evidence="2 9">DNA mismatch repair protein MutS</fullName>
    </recommendedName>
</protein>
<sequence>MMRHYLQIKDQYKDCVLFYRLGDFYEMFFDDAKEVSALLDLTLTGRDCGLEERAPMCGIPFHAADTYIARLVALGKKVAICEQLSDPATSKGMVDRDVVRVVSAGTLIEDELLDERSNNFIACAYKSGEECAVAYTDITTGEFCVSSFSGGNCVSEAGENLVKLSPAEIIVNDEFLLAARDCPVLKYNSLPSFSCYVPWAFTVRRAENSLLEQFQTKTLAPFGIAGKDIAISACGALVEYLRETQKHALKNLDGLKYLNGRKTMMLDSIAIKNLELTKTLYEGKKRGSLLWLLDKTQTGMGARLLTNLILNPLNSREEICFRLDGVEELFNATVIRIGIAETLKGIRDIERIAGKISNNNLTPRDCENLALSLAIVPSLKFQLTGFSSPVLMKIVSELHELSEIRDLLKATIVENAPVAVKDGGFIREGYNKDLDEFRRIRDGGAGMIAEMETRERDATGIKNLKIKYNRVFGYMIEVTNSFKDKVPYHYQRRQTIANAERYVTDELKEVEEKILTSEERSIKLELAIFEDVKSALADNISKLKELAQAIAFLDCLVSFAAVSKERNYCKPQIGPLGGPLKIIDGRHPVVEALSKERFVPNDTTMDGKDTSIMIITGPNMAGKSTYMRQTALIVLMAHLGCFVPAKSAEIPVTDRIFTRVGASDNLILDQSTFMVEMTEVASIILNATPDSLLILDEVGRGTSTFDGLSIAWAVLEHLAQKIKAKTLFATHYHELTELEDKIEGVKNYKVTVKEAAGTVIFLRKIMRGGANKSFGIEVAKLAGVPAEVTARAKEILKKLEKNDIARGAAQTEEIAVSEEEPSLSEIEKILSELDLDNLSPMQAFMVLSDLSEKVKR</sequence>
<dbReference type="SMART" id="SM00533">
    <property type="entry name" value="MUTSd"/>
    <property type="match status" value="1"/>
</dbReference>
<dbReference type="GO" id="GO:0140664">
    <property type="term" value="F:ATP-dependent DNA damage sensor activity"/>
    <property type="evidence" value="ECO:0007669"/>
    <property type="project" value="InterPro"/>
</dbReference>
<dbReference type="Gene3D" id="3.40.50.300">
    <property type="entry name" value="P-loop containing nucleotide triphosphate hydrolases"/>
    <property type="match status" value="1"/>
</dbReference>
<dbReference type="GO" id="GO:0005524">
    <property type="term" value="F:ATP binding"/>
    <property type="evidence" value="ECO:0007669"/>
    <property type="project" value="UniProtKB-UniRule"/>
</dbReference>
<dbReference type="InterPro" id="IPR000432">
    <property type="entry name" value="DNA_mismatch_repair_MutS_C"/>
</dbReference>
<dbReference type="PROSITE" id="PS00486">
    <property type="entry name" value="DNA_MISMATCH_REPAIR_2"/>
    <property type="match status" value="1"/>
</dbReference>
<dbReference type="CDD" id="cd03284">
    <property type="entry name" value="ABC_MutS1"/>
    <property type="match status" value="1"/>
</dbReference>
<dbReference type="InterPro" id="IPR017261">
    <property type="entry name" value="DNA_mismatch_repair_MutS/MSH"/>
</dbReference>
<dbReference type="GO" id="GO:0030983">
    <property type="term" value="F:mismatched DNA binding"/>
    <property type="evidence" value="ECO:0007669"/>
    <property type="project" value="InterPro"/>
</dbReference>
<dbReference type="Pfam" id="PF05192">
    <property type="entry name" value="MutS_III"/>
    <property type="match status" value="1"/>
</dbReference>
<keyword evidence="5 9" id="KW-0067">ATP-binding</keyword>
<evidence type="ECO:0000259" key="11">
    <source>
        <dbReference type="PROSITE" id="PS00486"/>
    </source>
</evidence>
<dbReference type="NCBIfam" id="TIGR01070">
    <property type="entry name" value="mutS1"/>
    <property type="match status" value="1"/>
</dbReference>
<keyword evidence="3 9" id="KW-0547">Nucleotide-binding</keyword>
<dbReference type="InterPro" id="IPR007861">
    <property type="entry name" value="DNA_mismatch_repair_MutS_clamp"/>
</dbReference>
<dbReference type="SMART" id="SM00534">
    <property type="entry name" value="MUTSac"/>
    <property type="match status" value="1"/>
</dbReference>
<dbReference type="FunFam" id="3.40.50.300:FF:000870">
    <property type="entry name" value="MutS protein homolog 4"/>
    <property type="match status" value="1"/>
</dbReference>
<evidence type="ECO:0000256" key="8">
    <source>
        <dbReference type="ARBA" id="ARBA00024647"/>
    </source>
</evidence>
<evidence type="ECO:0000256" key="10">
    <source>
        <dbReference type="RuleBase" id="RU003756"/>
    </source>
</evidence>
<dbReference type="HAMAP" id="MF_00096">
    <property type="entry name" value="MutS"/>
    <property type="match status" value="1"/>
</dbReference>
<dbReference type="SUPFAM" id="SSF53150">
    <property type="entry name" value="DNA repair protein MutS, domain II"/>
    <property type="match status" value="1"/>
</dbReference>
<dbReference type="GO" id="GO:0005829">
    <property type="term" value="C:cytosol"/>
    <property type="evidence" value="ECO:0007669"/>
    <property type="project" value="TreeGrafter"/>
</dbReference>
<dbReference type="Gene3D" id="1.10.1420.10">
    <property type="match status" value="2"/>
</dbReference>
<accession>A0A4Q2K6K8</accession>
<dbReference type="AlphaFoldDB" id="A0A4Q2K6K8"/>
<dbReference type="Proteomes" id="UP000291269">
    <property type="component" value="Unassembled WGS sequence"/>
</dbReference>
<reference evidence="12 13" key="1">
    <citation type="journal article" date="2019" name="Gut">
        <title>Antibiotics-induced monodominance of a novel gut bacterial order.</title>
        <authorList>
            <person name="Hildebrand F."/>
            <person name="Moitinho-Silva L."/>
            <person name="Blasche S."/>
            <person name="Jahn M.T."/>
            <person name="Gossmann T.I."/>
            <person name="Heuerta-Cepas J."/>
            <person name="Hercog R."/>
            <person name="Luetge M."/>
            <person name="Bahram M."/>
            <person name="Pryszlak A."/>
            <person name="Alves R.J."/>
            <person name="Waszak S.M."/>
            <person name="Zhu A."/>
            <person name="Ye L."/>
            <person name="Costea P.I."/>
            <person name="Aalvink S."/>
            <person name="Belzer C."/>
            <person name="Forslund S.K."/>
            <person name="Sunagawa S."/>
            <person name="Hentschel U."/>
            <person name="Merten C."/>
            <person name="Patil K.R."/>
            <person name="Benes V."/>
            <person name="Bork P."/>
        </authorList>
    </citation>
    <scope>NUCLEOTIDE SEQUENCE [LARGE SCALE GENOMIC DNA]</scope>
    <source>
        <strain evidence="12 13">HDS1380</strain>
    </source>
</reference>
<dbReference type="Gene3D" id="3.40.1170.10">
    <property type="entry name" value="DNA repair protein MutS, domain I"/>
    <property type="match status" value="1"/>
</dbReference>
<gene>
    <name evidence="9 12" type="primary">mutS</name>
    <name evidence="12" type="ORF">ESZ91_08825</name>
</gene>
<dbReference type="SUPFAM" id="SSF48334">
    <property type="entry name" value="DNA repair protein MutS, domain III"/>
    <property type="match status" value="1"/>
</dbReference>
<dbReference type="InterPro" id="IPR045076">
    <property type="entry name" value="MutS"/>
</dbReference>
<dbReference type="InterPro" id="IPR007695">
    <property type="entry name" value="DNA_mismatch_repair_MutS-lik_N"/>
</dbReference>
<dbReference type="Pfam" id="PF01624">
    <property type="entry name" value="MutS_I"/>
    <property type="match status" value="1"/>
</dbReference>
<dbReference type="GO" id="GO:0006298">
    <property type="term" value="P:mismatch repair"/>
    <property type="evidence" value="ECO:0007669"/>
    <property type="project" value="UniProtKB-UniRule"/>
</dbReference>
<evidence type="ECO:0000256" key="6">
    <source>
        <dbReference type="ARBA" id="ARBA00023125"/>
    </source>
</evidence>
<dbReference type="Pfam" id="PF05190">
    <property type="entry name" value="MutS_IV"/>
    <property type="match status" value="1"/>
</dbReference>
<keyword evidence="6 9" id="KW-0238">DNA-binding</keyword>
<evidence type="ECO:0000313" key="13">
    <source>
        <dbReference type="Proteomes" id="UP000291269"/>
    </source>
</evidence>
<feature type="domain" description="DNA mismatch repair proteins mutS family" evidence="11">
    <location>
        <begin position="691"/>
        <end position="707"/>
    </location>
</feature>
<dbReference type="InterPro" id="IPR036187">
    <property type="entry name" value="DNA_mismatch_repair_MutS_sf"/>
</dbReference>
<keyword evidence="4 9" id="KW-0227">DNA damage</keyword>
<dbReference type="FunFam" id="3.40.1170.10:FF:000001">
    <property type="entry name" value="DNA mismatch repair protein MutS"/>
    <property type="match status" value="1"/>
</dbReference>
<dbReference type="NCBIfam" id="NF003810">
    <property type="entry name" value="PRK05399.1"/>
    <property type="match status" value="1"/>
</dbReference>